<evidence type="ECO:0000313" key="2">
    <source>
        <dbReference type="EMBL" id="KAH6681178.1"/>
    </source>
</evidence>
<feature type="transmembrane region" description="Helical" evidence="1">
    <location>
        <begin position="267"/>
        <end position="293"/>
    </location>
</feature>
<dbReference type="EMBL" id="JAGSXJ010000019">
    <property type="protein sequence ID" value="KAH6681178.1"/>
    <property type="molecule type" value="Genomic_DNA"/>
</dbReference>
<keyword evidence="1" id="KW-0472">Membrane</keyword>
<feature type="transmembrane region" description="Helical" evidence="1">
    <location>
        <begin position="314"/>
        <end position="336"/>
    </location>
</feature>
<gene>
    <name evidence="2" type="ORF">F5X68DRAFT_263517</name>
</gene>
<dbReference type="OrthoDB" id="4582561at2759"/>
<accession>A0A9P9AA60</accession>
<evidence type="ECO:0000256" key="1">
    <source>
        <dbReference type="SAM" id="Phobius"/>
    </source>
</evidence>
<evidence type="ECO:0000313" key="3">
    <source>
        <dbReference type="Proteomes" id="UP000770015"/>
    </source>
</evidence>
<proteinExistence type="predicted"/>
<feature type="transmembrane region" description="Helical" evidence="1">
    <location>
        <begin position="188"/>
        <end position="209"/>
    </location>
</feature>
<dbReference type="AlphaFoldDB" id="A0A9P9AA60"/>
<sequence>MSQSPWPGPSWQNLAIDANCTAYGLYASWILDRASEPPIPDVFNFWQAVQNTTSSPPNVLKWHEWTRFHRHDLAKGIHRQLHDHPECRKSLCRAVDSEVPQAWWLAVFSVPAILITLYYIMALTRFFVKPRRPDSEQGTITRGILWRVTHAFSSTSNHLLSAAAVVTLAIQTSKLLTLASPPPQGPSVWSAFLIAGAFFVLASTVPLVLPTTQEKWFKGAVYTILFVLSTAGWAISVTDSEEMYKDSTEEFAQICPYLFPHTGALQAAVFTTAGMVWMPPLFGICILVALCGFRCNGRRMWQATWVNTVAKLAAALYGVVNLLALWGIMGTLASYVNRVPMSQRKSVWGLEQTLLVAVWAPVVAVLFQKFFSPTPQHRAVDALTVKPDGPESESFLR</sequence>
<keyword evidence="1" id="KW-1133">Transmembrane helix</keyword>
<feature type="transmembrane region" description="Helical" evidence="1">
    <location>
        <begin position="216"/>
        <end position="235"/>
    </location>
</feature>
<keyword evidence="3" id="KW-1185">Reference proteome</keyword>
<organism evidence="2 3">
    <name type="scientific">Plectosphaerella plurivora</name>
    <dbReference type="NCBI Taxonomy" id="936078"/>
    <lineage>
        <taxon>Eukaryota</taxon>
        <taxon>Fungi</taxon>
        <taxon>Dikarya</taxon>
        <taxon>Ascomycota</taxon>
        <taxon>Pezizomycotina</taxon>
        <taxon>Sordariomycetes</taxon>
        <taxon>Hypocreomycetidae</taxon>
        <taxon>Glomerellales</taxon>
        <taxon>Plectosphaerellaceae</taxon>
        <taxon>Plectosphaerella</taxon>
    </lineage>
</organism>
<comment type="caution">
    <text evidence="2">The sequence shown here is derived from an EMBL/GenBank/DDBJ whole genome shotgun (WGS) entry which is preliminary data.</text>
</comment>
<name>A0A9P9AA60_9PEZI</name>
<feature type="transmembrane region" description="Helical" evidence="1">
    <location>
        <begin position="348"/>
        <end position="367"/>
    </location>
</feature>
<protein>
    <submittedName>
        <fullName evidence="2">Uncharacterized protein</fullName>
    </submittedName>
</protein>
<keyword evidence="1" id="KW-0812">Transmembrane</keyword>
<feature type="transmembrane region" description="Helical" evidence="1">
    <location>
        <begin position="102"/>
        <end position="123"/>
    </location>
</feature>
<feature type="transmembrane region" description="Helical" evidence="1">
    <location>
        <begin position="144"/>
        <end position="168"/>
    </location>
</feature>
<reference evidence="2" key="1">
    <citation type="journal article" date="2021" name="Nat. Commun.">
        <title>Genetic determinants of endophytism in the Arabidopsis root mycobiome.</title>
        <authorList>
            <person name="Mesny F."/>
            <person name="Miyauchi S."/>
            <person name="Thiergart T."/>
            <person name="Pickel B."/>
            <person name="Atanasova L."/>
            <person name="Karlsson M."/>
            <person name="Huettel B."/>
            <person name="Barry K.W."/>
            <person name="Haridas S."/>
            <person name="Chen C."/>
            <person name="Bauer D."/>
            <person name="Andreopoulos W."/>
            <person name="Pangilinan J."/>
            <person name="LaButti K."/>
            <person name="Riley R."/>
            <person name="Lipzen A."/>
            <person name="Clum A."/>
            <person name="Drula E."/>
            <person name="Henrissat B."/>
            <person name="Kohler A."/>
            <person name="Grigoriev I.V."/>
            <person name="Martin F.M."/>
            <person name="Hacquard S."/>
        </authorList>
    </citation>
    <scope>NUCLEOTIDE SEQUENCE</scope>
    <source>
        <strain evidence="2">MPI-SDFR-AT-0117</strain>
    </source>
</reference>
<dbReference type="Proteomes" id="UP000770015">
    <property type="component" value="Unassembled WGS sequence"/>
</dbReference>